<protein>
    <submittedName>
        <fullName evidence="2">Uncharacterized protein</fullName>
    </submittedName>
</protein>
<evidence type="ECO:0000313" key="2">
    <source>
        <dbReference type="WBParaSite" id="PS1159_v2.g11766.t1"/>
    </source>
</evidence>
<proteinExistence type="predicted"/>
<dbReference type="WBParaSite" id="PS1159_v2.g11766.t1">
    <property type="protein sequence ID" value="PS1159_v2.g11766.t1"/>
    <property type="gene ID" value="PS1159_v2.g11766"/>
</dbReference>
<accession>A0AC35EZV7</accession>
<reference evidence="2" key="1">
    <citation type="submission" date="2022-11" db="UniProtKB">
        <authorList>
            <consortium name="WormBaseParasite"/>
        </authorList>
    </citation>
    <scope>IDENTIFICATION</scope>
</reference>
<organism evidence="1 2">
    <name type="scientific">Panagrolaimus sp. PS1159</name>
    <dbReference type="NCBI Taxonomy" id="55785"/>
    <lineage>
        <taxon>Eukaryota</taxon>
        <taxon>Metazoa</taxon>
        <taxon>Ecdysozoa</taxon>
        <taxon>Nematoda</taxon>
        <taxon>Chromadorea</taxon>
        <taxon>Rhabditida</taxon>
        <taxon>Tylenchina</taxon>
        <taxon>Panagrolaimomorpha</taxon>
        <taxon>Panagrolaimoidea</taxon>
        <taxon>Panagrolaimidae</taxon>
        <taxon>Panagrolaimus</taxon>
    </lineage>
</organism>
<dbReference type="Proteomes" id="UP000887580">
    <property type="component" value="Unplaced"/>
</dbReference>
<evidence type="ECO:0000313" key="1">
    <source>
        <dbReference type="Proteomes" id="UP000887580"/>
    </source>
</evidence>
<sequence length="123" mass="14512">MFRFASLYGIGRHLNRSAFFPAENQCQQNTMPEIKEMFPNFFNTIKLLTPNPNDTKKSDFALDCCQYQNPNIIHNVPEKYLILNGNYLQSYKFFNNRKSEIRHFFDFGKNIKKSVEEKAKETG</sequence>
<name>A0AC35EZV7_9BILA</name>